<feature type="compositionally biased region" description="Basic residues" evidence="1">
    <location>
        <begin position="261"/>
        <end position="272"/>
    </location>
</feature>
<feature type="region of interest" description="Disordered" evidence="1">
    <location>
        <begin position="261"/>
        <end position="339"/>
    </location>
</feature>
<feature type="region of interest" description="Disordered" evidence="1">
    <location>
        <begin position="79"/>
        <end position="216"/>
    </location>
</feature>
<feature type="compositionally biased region" description="Basic residues" evidence="1">
    <location>
        <begin position="323"/>
        <end position="338"/>
    </location>
</feature>
<feature type="region of interest" description="Disordered" evidence="1">
    <location>
        <begin position="43"/>
        <end position="64"/>
    </location>
</feature>
<dbReference type="GO" id="GO:0051301">
    <property type="term" value="P:cell division"/>
    <property type="evidence" value="ECO:0007669"/>
    <property type="project" value="UniProtKB-KW"/>
</dbReference>
<feature type="compositionally biased region" description="Basic and acidic residues" evidence="1">
    <location>
        <begin position="285"/>
        <end position="294"/>
    </location>
</feature>
<keyword evidence="2" id="KW-0131">Cell cycle</keyword>
<sequence>ERAQPRAAGAHPGVAAGQRRLRGDLHRARGGALRRLADLRRGVPGPVLRGASGDPLRVAPRRSVPLPAGGGARLLRARGHLPDRRGARARAGAVVRRRPGDVRRDDRLPARGLPRPRAISLHDRGRRAAAADGSAPSRHRPAGQRRLPGRRAGADLVPAGGVLQAGDRRLPRLLPARQPPGPRAGRAPLPRPDHPAAQAVRAADGDLGPRDVDAGLHPRPRVVADVLRRLPRRALRRHQPAVVRRRRPRRLHGRRDVLRAHRLARPGPRRHLAGPVRARGGQRRRLPDRPGDVRPRRRRPVRYGLRPGAARGRRQPDPAGAPHRPHLRGGRQRARPGGRLRAAARLPAGHRAGLSHRDAGHRLVLQAAGHRPHRRLRAAGVRDRRRRDPRHPAHRRDAAVRLLRRLLDPRQLHPAGAAAAGLRPRPPGGAGAGTV</sequence>
<gene>
    <name evidence="2" type="ORF">AVDCRST_MAG65-155</name>
</gene>
<feature type="non-terminal residue" evidence="2">
    <location>
        <position position="435"/>
    </location>
</feature>
<feature type="region of interest" description="Disordered" evidence="1">
    <location>
        <begin position="369"/>
        <end position="396"/>
    </location>
</feature>
<reference evidence="2" key="1">
    <citation type="submission" date="2020-02" db="EMBL/GenBank/DDBJ databases">
        <authorList>
            <person name="Meier V. D."/>
        </authorList>
    </citation>
    <scope>NUCLEOTIDE SEQUENCE</scope>
    <source>
        <strain evidence="2">AVDCRST_MAG65</strain>
    </source>
</reference>
<feature type="non-terminal residue" evidence="2">
    <location>
        <position position="1"/>
    </location>
</feature>
<feature type="region of interest" description="Disordered" evidence="1">
    <location>
        <begin position="1"/>
        <end position="22"/>
    </location>
</feature>
<dbReference type="AlphaFoldDB" id="A0A6J4R5J2"/>
<proteinExistence type="predicted"/>
<dbReference type="EMBL" id="CADCVL010000026">
    <property type="protein sequence ID" value="CAA9464692.1"/>
    <property type="molecule type" value="Genomic_DNA"/>
</dbReference>
<protein>
    <submittedName>
        <fullName evidence="2">FtsW-like cell division membrane protein CA_C0505</fullName>
    </submittedName>
</protein>
<accession>A0A6J4R5J2</accession>
<name>A0A6J4R5J2_9ACTN</name>
<keyword evidence="2" id="KW-0132">Cell division</keyword>
<evidence type="ECO:0000313" key="2">
    <source>
        <dbReference type="EMBL" id="CAA9464692.1"/>
    </source>
</evidence>
<feature type="region of interest" description="Disordered" evidence="1">
    <location>
        <begin position="415"/>
        <end position="435"/>
    </location>
</feature>
<feature type="compositionally biased region" description="Basic residues" evidence="1">
    <location>
        <begin position="137"/>
        <end position="149"/>
    </location>
</feature>
<feature type="compositionally biased region" description="Basic and acidic residues" evidence="1">
    <location>
        <begin position="98"/>
        <end position="109"/>
    </location>
</feature>
<organism evidence="2">
    <name type="scientific">uncultured Solirubrobacteraceae bacterium</name>
    <dbReference type="NCBI Taxonomy" id="1162706"/>
    <lineage>
        <taxon>Bacteria</taxon>
        <taxon>Bacillati</taxon>
        <taxon>Actinomycetota</taxon>
        <taxon>Thermoleophilia</taxon>
        <taxon>Solirubrobacterales</taxon>
        <taxon>Solirubrobacteraceae</taxon>
        <taxon>environmental samples</taxon>
    </lineage>
</organism>
<feature type="compositionally biased region" description="Basic residues" evidence="1">
    <location>
        <begin position="370"/>
        <end position="394"/>
    </location>
</feature>
<feature type="compositionally biased region" description="Basic and acidic residues" evidence="1">
    <location>
        <begin position="203"/>
        <end position="216"/>
    </location>
</feature>
<evidence type="ECO:0000256" key="1">
    <source>
        <dbReference type="SAM" id="MobiDB-lite"/>
    </source>
</evidence>